<dbReference type="InterPro" id="IPR026082">
    <property type="entry name" value="ABCA"/>
</dbReference>
<evidence type="ECO:0000256" key="2">
    <source>
        <dbReference type="ARBA" id="ARBA00008869"/>
    </source>
</evidence>
<dbReference type="GO" id="GO:0140359">
    <property type="term" value="F:ABC-type transporter activity"/>
    <property type="evidence" value="ECO:0007669"/>
    <property type="project" value="InterPro"/>
</dbReference>
<feature type="domain" description="ABC transporter" evidence="12">
    <location>
        <begin position="672"/>
        <end position="904"/>
    </location>
</feature>
<evidence type="ECO:0000256" key="6">
    <source>
        <dbReference type="ARBA" id="ARBA00022741"/>
    </source>
</evidence>
<comment type="similarity">
    <text evidence="2">Belongs to the ABC transporter superfamily. ABCA family.</text>
</comment>
<evidence type="ECO:0000256" key="4">
    <source>
        <dbReference type="ARBA" id="ARBA00022448"/>
    </source>
</evidence>
<dbReference type="RefSeq" id="XP_005536171.1">
    <property type="nucleotide sequence ID" value="XM_005536114.1"/>
</dbReference>
<evidence type="ECO:0000256" key="11">
    <source>
        <dbReference type="SAM" id="Phobius"/>
    </source>
</evidence>
<dbReference type="PANTHER" id="PTHR19229">
    <property type="entry name" value="ATP-BINDING CASSETTE TRANSPORTER SUBFAMILY A ABCA"/>
    <property type="match status" value="1"/>
</dbReference>
<accession>M1V516</accession>
<feature type="compositionally biased region" description="Basic and acidic residues" evidence="10">
    <location>
        <begin position="34"/>
        <end position="47"/>
    </location>
</feature>
<dbReference type="GO" id="GO:0005319">
    <property type="term" value="F:lipid transporter activity"/>
    <property type="evidence" value="ECO:0007669"/>
    <property type="project" value="TreeGrafter"/>
</dbReference>
<evidence type="ECO:0000256" key="5">
    <source>
        <dbReference type="ARBA" id="ARBA00022692"/>
    </source>
</evidence>
<organism evidence="13 14">
    <name type="scientific">Cyanidioschyzon merolae (strain NIES-3377 / 10D)</name>
    <name type="common">Unicellular red alga</name>
    <dbReference type="NCBI Taxonomy" id="280699"/>
    <lineage>
        <taxon>Eukaryota</taxon>
        <taxon>Rhodophyta</taxon>
        <taxon>Bangiophyceae</taxon>
        <taxon>Cyanidiales</taxon>
        <taxon>Cyanidiaceae</taxon>
        <taxon>Cyanidioschyzon</taxon>
    </lineage>
</organism>
<name>M1V516_CYAM1</name>
<dbReference type="InterPro" id="IPR017871">
    <property type="entry name" value="ABC_transporter-like_CS"/>
</dbReference>
<dbReference type="OMA" id="EQLVHNI"/>
<dbReference type="InterPro" id="IPR013525">
    <property type="entry name" value="ABC2_TM"/>
</dbReference>
<dbReference type="FunFam" id="3.40.50.300:FF:000335">
    <property type="entry name" value="ATP binding cassette subfamily A member 5"/>
    <property type="match status" value="1"/>
</dbReference>
<proteinExistence type="inferred from homology"/>
<dbReference type="GO" id="GO:0016020">
    <property type="term" value="C:membrane"/>
    <property type="evidence" value="ECO:0007669"/>
    <property type="project" value="UniProtKB-SubCell"/>
</dbReference>
<dbReference type="Proteomes" id="UP000007014">
    <property type="component" value="Chromosome 8"/>
</dbReference>
<dbReference type="Gene3D" id="3.40.50.300">
    <property type="entry name" value="P-loop containing nucleotide triphosphate hydrolases"/>
    <property type="match status" value="1"/>
</dbReference>
<dbReference type="Pfam" id="PF12698">
    <property type="entry name" value="ABC2_membrane_3"/>
    <property type="match status" value="1"/>
</dbReference>
<evidence type="ECO:0000256" key="8">
    <source>
        <dbReference type="ARBA" id="ARBA00022989"/>
    </source>
</evidence>
<evidence type="ECO:0000313" key="13">
    <source>
        <dbReference type="EMBL" id="BAM79885.1"/>
    </source>
</evidence>
<sequence length="996" mass="110058">MEAGIGSERAAYVAGTGRAETAVETVHGPPLVPEHADVRDPHGLRDLRPSTRGLRSAQFRALLIKTYHYQRRQWCDSVCIFLMPFVFLLAAFILGKIVNSSITHKQVTAAEQNPRGGFAPTFFDPNLCAEYGSLGCELGPFLPAIDIAVGGVSVDVPLVFPYAGPASSATNLGRVNYAICNPLFSTSACEALAAAGPSVREGLFGNFTLLPFLYNGSDIYNVNDLLLKVFSNDTSNKRYQALVNSSKASPSYLNNIYGLSVESFGDGSSGREALLRQLYNVFYTSDRYAFPQYFGAYVISDTSSFPNISATVYYNNTNLNLPYQSLPLTVPANEFCYPDGNCQLIAGVSHLYDVVAKANGKLGVENLLRIVPKVKGIQSNFNFVQLVTAVLIGILLHFMIPSILRNLVMERESGIRQNMLIMGLRLPTYYVVTYLGFLLMYLLVMISTVIFGLAFRIPFFTLNTPLLYFATFLLWGLAMISFCMFLAPFFWEPSTALILGWTYVVVINFIGGQYIGNLFTYGASSATFLATFLLPSFSFFYSVYYAGGVNVAGVGIHVRSDNTTVPGVNLGMCAGNSLICYSYLYLAVEAIVLLLIGLYLDQVIPHRFQVRKHPLFFLGFKRRVASKVVIDEEKANTLTSKAAIDSSVQAEEEAAAAALAVPYDENAPSVCIHRLSVAYPGRPPFHAVRGLSLALRRDETFAIIGQNGSGKSTTMNCLTGLLDITSGDVRILGLEVPGDLNEIQLQMGVCPQFDVLWSDLTGEEHLYFYARLKNVPRAKIRYAVQDALESVRLDAPHVRHRLARKYSGGMRRRLSVAIALIGGSKLVILDEPSTGLDPQSRYDLWACIQQHRAGRTILLTTHSMEETERLADRVGIMCMGQMRAIGRPNELRLRLGQGYRLVLQTTLSRAVVAHERILEKLSSRAVLEATVGGQFVYMLPREDLQLSQVFDVMNAMQLSGIVTDWSVSQATLEDVFLRVTREAEREAEEHRDKWGL</sequence>
<feature type="transmembrane region" description="Helical" evidence="11">
    <location>
        <begin position="383"/>
        <end position="408"/>
    </location>
</feature>
<dbReference type="InterPro" id="IPR003593">
    <property type="entry name" value="AAA+_ATPase"/>
</dbReference>
<gene>
    <name evidence="13" type="ORF">CYME_CMH235C</name>
</gene>
<keyword evidence="7 13" id="KW-0067">ATP-binding</keyword>
<protein>
    <recommendedName>
        <fullName evidence="3">Probable ATP-dependent transporter ycf16</fullName>
    </recommendedName>
</protein>
<dbReference type="Gramene" id="CMH235CT">
    <property type="protein sequence ID" value="CMH235CT"/>
    <property type="gene ID" value="CMH235C"/>
</dbReference>
<dbReference type="SMART" id="SM00382">
    <property type="entry name" value="AAA"/>
    <property type="match status" value="1"/>
</dbReference>
<dbReference type="GeneID" id="16993555"/>
<keyword evidence="14" id="KW-1185">Reference proteome</keyword>
<dbReference type="GO" id="GO:0016887">
    <property type="term" value="F:ATP hydrolysis activity"/>
    <property type="evidence" value="ECO:0007669"/>
    <property type="project" value="InterPro"/>
</dbReference>
<dbReference type="HOGENOM" id="CLU_000604_19_5_1"/>
<dbReference type="InterPro" id="IPR027417">
    <property type="entry name" value="P-loop_NTPase"/>
</dbReference>
<feature type="transmembrane region" description="Helical" evidence="11">
    <location>
        <begin position="467"/>
        <end position="491"/>
    </location>
</feature>
<keyword evidence="6" id="KW-0547">Nucleotide-binding</keyword>
<reference evidence="13 14" key="2">
    <citation type="journal article" date="2007" name="BMC Biol.">
        <title>A 100%-complete sequence reveals unusually simple genomic features in the hot-spring red alga Cyanidioschyzon merolae.</title>
        <authorList>
            <person name="Nozaki H."/>
            <person name="Takano H."/>
            <person name="Misumi O."/>
            <person name="Terasawa K."/>
            <person name="Matsuzaki M."/>
            <person name="Maruyama S."/>
            <person name="Nishida K."/>
            <person name="Yagisawa F."/>
            <person name="Yoshida Y."/>
            <person name="Fujiwara T."/>
            <person name="Takio S."/>
            <person name="Tamura K."/>
            <person name="Chung S.J."/>
            <person name="Nakamura S."/>
            <person name="Kuroiwa H."/>
            <person name="Tanaka K."/>
            <person name="Sato N."/>
            <person name="Kuroiwa T."/>
        </authorList>
    </citation>
    <scope>NUCLEOTIDE SEQUENCE [LARGE SCALE GENOMIC DNA]</scope>
    <source>
        <strain evidence="13 14">10D</strain>
    </source>
</reference>
<dbReference type="PROSITE" id="PS50893">
    <property type="entry name" value="ABC_TRANSPORTER_2"/>
    <property type="match status" value="1"/>
</dbReference>
<dbReference type="eggNOG" id="KOG0059">
    <property type="taxonomic scope" value="Eukaryota"/>
</dbReference>
<dbReference type="GO" id="GO:0005524">
    <property type="term" value="F:ATP binding"/>
    <property type="evidence" value="ECO:0007669"/>
    <property type="project" value="UniProtKB-KW"/>
</dbReference>
<comment type="subcellular location">
    <subcellularLocation>
        <location evidence="1">Membrane</location>
        <topology evidence="1">Multi-pass membrane protein</topology>
    </subcellularLocation>
</comment>
<keyword evidence="8 11" id="KW-1133">Transmembrane helix</keyword>
<keyword evidence="5 11" id="KW-0812">Transmembrane</keyword>
<dbReference type="SUPFAM" id="SSF52540">
    <property type="entry name" value="P-loop containing nucleoside triphosphate hydrolases"/>
    <property type="match status" value="1"/>
</dbReference>
<dbReference type="KEGG" id="cme:CYME_CMH235C"/>
<feature type="transmembrane region" description="Helical" evidence="11">
    <location>
        <begin position="578"/>
        <end position="600"/>
    </location>
</feature>
<dbReference type="Pfam" id="PF00005">
    <property type="entry name" value="ABC_tran"/>
    <property type="match status" value="1"/>
</dbReference>
<evidence type="ECO:0000256" key="7">
    <source>
        <dbReference type="ARBA" id="ARBA00022840"/>
    </source>
</evidence>
<evidence type="ECO:0000256" key="10">
    <source>
        <dbReference type="SAM" id="MobiDB-lite"/>
    </source>
</evidence>
<feature type="transmembrane region" description="Helical" evidence="11">
    <location>
        <begin position="498"/>
        <end position="519"/>
    </location>
</feature>
<reference evidence="13 14" key="1">
    <citation type="journal article" date="2004" name="Nature">
        <title>Genome sequence of the ultrasmall unicellular red alga Cyanidioschyzon merolae 10D.</title>
        <authorList>
            <person name="Matsuzaki M."/>
            <person name="Misumi O."/>
            <person name="Shin-i T."/>
            <person name="Maruyama S."/>
            <person name="Takahara M."/>
            <person name="Miyagishima S."/>
            <person name="Mori T."/>
            <person name="Nishida K."/>
            <person name="Yagisawa F."/>
            <person name="Nishida K."/>
            <person name="Yoshida Y."/>
            <person name="Nishimura Y."/>
            <person name="Nakao S."/>
            <person name="Kobayashi T."/>
            <person name="Momoyama Y."/>
            <person name="Higashiyama T."/>
            <person name="Minoda A."/>
            <person name="Sano M."/>
            <person name="Nomoto H."/>
            <person name="Oishi K."/>
            <person name="Hayashi H."/>
            <person name="Ohta F."/>
            <person name="Nishizaka S."/>
            <person name="Haga S."/>
            <person name="Miura S."/>
            <person name="Morishita T."/>
            <person name="Kabeya Y."/>
            <person name="Terasawa K."/>
            <person name="Suzuki Y."/>
            <person name="Ishii Y."/>
            <person name="Asakawa S."/>
            <person name="Takano H."/>
            <person name="Ohta N."/>
            <person name="Kuroiwa H."/>
            <person name="Tanaka K."/>
            <person name="Shimizu N."/>
            <person name="Sugano S."/>
            <person name="Sato N."/>
            <person name="Nozaki H."/>
            <person name="Ogasawara N."/>
            <person name="Kohara Y."/>
            <person name="Kuroiwa T."/>
        </authorList>
    </citation>
    <scope>NUCLEOTIDE SEQUENCE [LARGE SCALE GENOMIC DNA]</scope>
    <source>
        <strain evidence="13 14">10D</strain>
    </source>
</reference>
<dbReference type="EMBL" id="AP006490">
    <property type="protein sequence ID" value="BAM79885.1"/>
    <property type="molecule type" value="Genomic_DNA"/>
</dbReference>
<dbReference type="InterPro" id="IPR003439">
    <property type="entry name" value="ABC_transporter-like_ATP-bd"/>
</dbReference>
<dbReference type="OrthoDB" id="8061355at2759"/>
<keyword evidence="4" id="KW-0813">Transport</keyword>
<feature type="region of interest" description="Disordered" evidence="10">
    <location>
        <begin position="26"/>
        <end position="47"/>
    </location>
</feature>
<feature type="transmembrane region" description="Helical" evidence="11">
    <location>
        <begin position="74"/>
        <end position="95"/>
    </location>
</feature>
<evidence type="ECO:0000256" key="3">
    <source>
        <dbReference type="ARBA" id="ARBA00014334"/>
    </source>
</evidence>
<feature type="transmembrane region" description="Helical" evidence="11">
    <location>
        <begin position="429"/>
        <end position="455"/>
    </location>
</feature>
<keyword evidence="9 11" id="KW-0472">Membrane</keyword>
<dbReference type="CDD" id="cd03263">
    <property type="entry name" value="ABC_subfamily_A"/>
    <property type="match status" value="1"/>
</dbReference>
<evidence type="ECO:0000256" key="1">
    <source>
        <dbReference type="ARBA" id="ARBA00004141"/>
    </source>
</evidence>
<dbReference type="PROSITE" id="PS00211">
    <property type="entry name" value="ABC_TRANSPORTER_1"/>
    <property type="match status" value="1"/>
</dbReference>
<feature type="transmembrane region" description="Helical" evidence="11">
    <location>
        <begin position="539"/>
        <end position="558"/>
    </location>
</feature>
<evidence type="ECO:0000313" key="14">
    <source>
        <dbReference type="Proteomes" id="UP000007014"/>
    </source>
</evidence>
<evidence type="ECO:0000256" key="9">
    <source>
        <dbReference type="ARBA" id="ARBA00023136"/>
    </source>
</evidence>
<dbReference type="AlphaFoldDB" id="M1V516"/>
<evidence type="ECO:0000259" key="12">
    <source>
        <dbReference type="PROSITE" id="PS50893"/>
    </source>
</evidence>